<sequence>MKFFATLAAAGLAFASSAVALELPLAEVLFVQEKNVTQPQLITAYNGTCGSLSPAFAGVTTVLNINAEGGHDPRCKVFSERECQGASTTFKPGQHNFQSRFVSGSVNCVDPQP</sequence>
<keyword evidence="1" id="KW-0732">Signal</keyword>
<reference evidence="3" key="1">
    <citation type="journal article" date="2017" name="Genome Biol.">
        <title>Comparative genomics reveals high biological diversity and specific adaptations in the industrially and medically important fungal genus Aspergillus.</title>
        <authorList>
            <person name="de Vries R.P."/>
            <person name="Riley R."/>
            <person name="Wiebenga A."/>
            <person name="Aguilar-Osorio G."/>
            <person name="Amillis S."/>
            <person name="Uchima C.A."/>
            <person name="Anderluh G."/>
            <person name="Asadollahi M."/>
            <person name="Askin M."/>
            <person name="Barry K."/>
            <person name="Battaglia E."/>
            <person name="Bayram O."/>
            <person name="Benocci T."/>
            <person name="Braus-Stromeyer S.A."/>
            <person name="Caldana C."/>
            <person name="Canovas D."/>
            <person name="Cerqueira G.C."/>
            <person name="Chen F."/>
            <person name="Chen W."/>
            <person name="Choi C."/>
            <person name="Clum A."/>
            <person name="Dos Santos R.A."/>
            <person name="Damasio A.R."/>
            <person name="Diallinas G."/>
            <person name="Emri T."/>
            <person name="Fekete E."/>
            <person name="Flipphi M."/>
            <person name="Freyberg S."/>
            <person name="Gallo A."/>
            <person name="Gournas C."/>
            <person name="Habgood R."/>
            <person name="Hainaut M."/>
            <person name="Harispe M.L."/>
            <person name="Henrissat B."/>
            <person name="Hilden K.S."/>
            <person name="Hope R."/>
            <person name="Hossain A."/>
            <person name="Karabika E."/>
            <person name="Karaffa L."/>
            <person name="Karanyi Z."/>
            <person name="Krasevec N."/>
            <person name="Kuo A."/>
            <person name="Kusch H."/>
            <person name="LaButti K."/>
            <person name="Lagendijk E.L."/>
            <person name="Lapidus A."/>
            <person name="Levasseur A."/>
            <person name="Lindquist E."/>
            <person name="Lipzen A."/>
            <person name="Logrieco A.F."/>
            <person name="MacCabe A."/>
            <person name="Maekelae M.R."/>
            <person name="Malavazi I."/>
            <person name="Melin P."/>
            <person name="Meyer V."/>
            <person name="Mielnichuk N."/>
            <person name="Miskei M."/>
            <person name="Molnar A.P."/>
            <person name="Mule G."/>
            <person name="Ngan C.Y."/>
            <person name="Orejas M."/>
            <person name="Orosz E."/>
            <person name="Ouedraogo J.P."/>
            <person name="Overkamp K.M."/>
            <person name="Park H.-S."/>
            <person name="Perrone G."/>
            <person name="Piumi F."/>
            <person name="Punt P.J."/>
            <person name="Ram A.F."/>
            <person name="Ramon A."/>
            <person name="Rauscher S."/>
            <person name="Record E."/>
            <person name="Riano-Pachon D.M."/>
            <person name="Robert V."/>
            <person name="Roehrig J."/>
            <person name="Ruller R."/>
            <person name="Salamov A."/>
            <person name="Salih N.S."/>
            <person name="Samson R.A."/>
            <person name="Sandor E."/>
            <person name="Sanguinetti M."/>
            <person name="Schuetze T."/>
            <person name="Sepcic K."/>
            <person name="Shelest E."/>
            <person name="Sherlock G."/>
            <person name="Sophianopoulou V."/>
            <person name="Squina F.M."/>
            <person name="Sun H."/>
            <person name="Susca A."/>
            <person name="Todd R.B."/>
            <person name="Tsang A."/>
            <person name="Unkles S.E."/>
            <person name="van de Wiele N."/>
            <person name="van Rossen-Uffink D."/>
            <person name="Oliveira J.V."/>
            <person name="Vesth T.C."/>
            <person name="Visser J."/>
            <person name="Yu J.-H."/>
            <person name="Zhou M."/>
            <person name="Andersen M.R."/>
            <person name="Archer D.B."/>
            <person name="Baker S.E."/>
            <person name="Benoit I."/>
            <person name="Brakhage A.A."/>
            <person name="Braus G.H."/>
            <person name="Fischer R."/>
            <person name="Frisvad J.C."/>
            <person name="Goldman G.H."/>
            <person name="Houbraken J."/>
            <person name="Oakley B."/>
            <person name="Pocsi I."/>
            <person name="Scazzocchio C."/>
            <person name="Seiboth B."/>
            <person name="vanKuyk P.A."/>
            <person name="Wortman J."/>
            <person name="Dyer P.S."/>
            <person name="Grigoriev I.V."/>
        </authorList>
    </citation>
    <scope>NUCLEOTIDE SEQUENCE [LARGE SCALE GENOMIC DNA]</scope>
    <source>
        <strain evidence="3">DTO 134E9</strain>
    </source>
</reference>
<accession>A0A1L9RCS6</accession>
<dbReference type="AlphaFoldDB" id="A0A1L9RCS6"/>
<proteinExistence type="predicted"/>
<evidence type="ECO:0000313" key="3">
    <source>
        <dbReference type="Proteomes" id="UP000184383"/>
    </source>
</evidence>
<organism evidence="2 3">
    <name type="scientific">Aspergillus wentii DTO 134E9</name>
    <dbReference type="NCBI Taxonomy" id="1073089"/>
    <lineage>
        <taxon>Eukaryota</taxon>
        <taxon>Fungi</taxon>
        <taxon>Dikarya</taxon>
        <taxon>Ascomycota</taxon>
        <taxon>Pezizomycotina</taxon>
        <taxon>Eurotiomycetes</taxon>
        <taxon>Eurotiomycetidae</taxon>
        <taxon>Eurotiales</taxon>
        <taxon>Aspergillaceae</taxon>
        <taxon>Aspergillus</taxon>
        <taxon>Aspergillus subgen. Cremei</taxon>
    </lineage>
</organism>
<feature type="signal peptide" evidence="1">
    <location>
        <begin position="1"/>
        <end position="20"/>
    </location>
</feature>
<evidence type="ECO:0000313" key="2">
    <source>
        <dbReference type="EMBL" id="OJJ32663.1"/>
    </source>
</evidence>
<evidence type="ECO:0000256" key="1">
    <source>
        <dbReference type="SAM" id="SignalP"/>
    </source>
</evidence>
<protein>
    <submittedName>
        <fullName evidence="2">Uncharacterized protein</fullName>
    </submittedName>
</protein>
<dbReference type="Proteomes" id="UP000184383">
    <property type="component" value="Unassembled WGS sequence"/>
</dbReference>
<feature type="chain" id="PRO_5012996304" evidence="1">
    <location>
        <begin position="21"/>
        <end position="113"/>
    </location>
</feature>
<gene>
    <name evidence="2" type="ORF">ASPWEDRAFT_589014</name>
</gene>
<name>A0A1L9RCS6_ASPWE</name>
<dbReference type="GeneID" id="63754265"/>
<dbReference type="VEuPathDB" id="FungiDB:ASPWEDRAFT_589014"/>
<dbReference type="RefSeq" id="XP_040686340.1">
    <property type="nucleotide sequence ID" value="XM_040838417.1"/>
</dbReference>
<keyword evidence="3" id="KW-1185">Reference proteome</keyword>
<dbReference type="EMBL" id="KV878214">
    <property type="protein sequence ID" value="OJJ32663.1"/>
    <property type="molecule type" value="Genomic_DNA"/>
</dbReference>